<evidence type="ECO:0000313" key="2">
    <source>
        <dbReference type="EMBL" id="CAF5074300.1"/>
    </source>
</evidence>
<feature type="non-terminal residue" evidence="2">
    <location>
        <position position="313"/>
    </location>
</feature>
<protein>
    <submittedName>
        <fullName evidence="2">Uncharacterized protein</fullName>
    </submittedName>
</protein>
<dbReference type="Proteomes" id="UP000681720">
    <property type="component" value="Unassembled WGS sequence"/>
</dbReference>
<sequence length="313" mass="36870">MPPKDFADLVMLPREWRRGDDCIQWPRNHDYYNIEWLENLWKYINEKFPTDLTMLENTNILYLQPLSRPLGVSTANNTISLYKLSKNIGLIQLPIVPSKDDLAIQKVLVKLNFYCIEPFPEMIRRHKCIEEYVPQLSCLGLLQIFKCRLRHFTQLKIQHEFNTLLNEHDIKLLRQYLSRIMTQQLDDSNIQCIKQLPIFDNAYLSTDLNQQQYRYTSLNNILYIYESGTKLPVDLQPPKQCIHVTDSDSRILLDKLGYVIHDFTHVARYLITTIGQQQQQQQPPQVNIPSPQQSSPSIINVPFKHDQPKMAYL</sequence>
<feature type="non-terminal residue" evidence="2">
    <location>
        <position position="1"/>
    </location>
</feature>
<evidence type="ECO:0000313" key="3">
    <source>
        <dbReference type="Proteomes" id="UP000681720"/>
    </source>
</evidence>
<dbReference type="AlphaFoldDB" id="A0A8S3EQL3"/>
<proteinExistence type="predicted"/>
<comment type="caution">
    <text evidence="2">The sequence shown here is derived from an EMBL/GenBank/DDBJ whole genome shotgun (WGS) entry which is preliminary data.</text>
</comment>
<feature type="compositionally biased region" description="Low complexity" evidence="1">
    <location>
        <begin position="280"/>
        <end position="302"/>
    </location>
</feature>
<accession>A0A8S3EQL3</accession>
<reference evidence="2" key="1">
    <citation type="submission" date="2021-02" db="EMBL/GenBank/DDBJ databases">
        <authorList>
            <person name="Nowell W R."/>
        </authorList>
    </citation>
    <scope>NUCLEOTIDE SEQUENCE</scope>
</reference>
<name>A0A8S3EQL3_9BILA</name>
<dbReference type="PANTHER" id="PTHR46919">
    <property type="entry name" value="ZINC FINGER, C3HC4 TYPE (RING FINGER) FAMILY PROTEIN"/>
    <property type="match status" value="1"/>
</dbReference>
<feature type="region of interest" description="Disordered" evidence="1">
    <location>
        <begin position="280"/>
        <end position="313"/>
    </location>
</feature>
<feature type="compositionally biased region" description="Basic and acidic residues" evidence="1">
    <location>
        <begin position="303"/>
        <end position="313"/>
    </location>
</feature>
<gene>
    <name evidence="2" type="ORF">GIL414_LOCUS61311</name>
</gene>
<dbReference type="EMBL" id="CAJOBJ010240472">
    <property type="protein sequence ID" value="CAF5074300.1"/>
    <property type="molecule type" value="Genomic_DNA"/>
</dbReference>
<evidence type="ECO:0000256" key="1">
    <source>
        <dbReference type="SAM" id="MobiDB-lite"/>
    </source>
</evidence>
<dbReference type="PANTHER" id="PTHR46919:SF2">
    <property type="entry name" value="SACSIN"/>
    <property type="match status" value="1"/>
</dbReference>
<organism evidence="2 3">
    <name type="scientific">Rotaria magnacalcarata</name>
    <dbReference type="NCBI Taxonomy" id="392030"/>
    <lineage>
        <taxon>Eukaryota</taxon>
        <taxon>Metazoa</taxon>
        <taxon>Spiralia</taxon>
        <taxon>Gnathifera</taxon>
        <taxon>Rotifera</taxon>
        <taxon>Eurotatoria</taxon>
        <taxon>Bdelloidea</taxon>
        <taxon>Philodinida</taxon>
        <taxon>Philodinidae</taxon>
        <taxon>Rotaria</taxon>
    </lineage>
</organism>